<feature type="compositionally biased region" description="Low complexity" evidence="1">
    <location>
        <begin position="25"/>
        <end position="43"/>
    </location>
</feature>
<feature type="region of interest" description="Disordered" evidence="1">
    <location>
        <begin position="149"/>
        <end position="170"/>
    </location>
</feature>
<feature type="region of interest" description="Disordered" evidence="1">
    <location>
        <begin position="246"/>
        <end position="331"/>
    </location>
</feature>
<accession>A0ABD1CCF7</accession>
<feature type="region of interest" description="Disordered" evidence="1">
    <location>
        <begin position="23"/>
        <end position="75"/>
    </location>
</feature>
<protein>
    <submittedName>
        <fullName evidence="2">Uncharacterized protein</fullName>
    </submittedName>
</protein>
<dbReference type="AlphaFoldDB" id="A0ABD1CCF7"/>
<evidence type="ECO:0000256" key="1">
    <source>
        <dbReference type="SAM" id="MobiDB-lite"/>
    </source>
</evidence>
<feature type="non-terminal residue" evidence="2">
    <location>
        <position position="331"/>
    </location>
</feature>
<feature type="compositionally biased region" description="Gly residues" evidence="1">
    <location>
        <begin position="190"/>
        <end position="207"/>
    </location>
</feature>
<feature type="compositionally biased region" description="Basic and acidic residues" evidence="1">
    <location>
        <begin position="315"/>
        <end position="331"/>
    </location>
</feature>
<feature type="region of interest" description="Disordered" evidence="1">
    <location>
        <begin position="188"/>
        <end position="207"/>
    </location>
</feature>
<feature type="compositionally biased region" description="Low complexity" evidence="1">
    <location>
        <begin position="62"/>
        <end position="73"/>
    </location>
</feature>
<reference evidence="2 3" key="1">
    <citation type="submission" date="2024-05" db="EMBL/GenBank/DDBJ databases">
        <title>Culex pipiens pipiens assembly and annotation.</title>
        <authorList>
            <person name="Alout H."/>
            <person name="Durand T."/>
        </authorList>
    </citation>
    <scope>NUCLEOTIDE SEQUENCE [LARGE SCALE GENOMIC DNA]</scope>
    <source>
        <strain evidence="2">HA-2024</strain>
        <tissue evidence="2">Whole body</tissue>
    </source>
</reference>
<dbReference type="EMBL" id="JBEHCU010013693">
    <property type="protein sequence ID" value="KAL1374077.1"/>
    <property type="molecule type" value="Genomic_DNA"/>
</dbReference>
<gene>
    <name evidence="2" type="ORF">pipiens_018288</name>
</gene>
<evidence type="ECO:0000313" key="2">
    <source>
        <dbReference type="EMBL" id="KAL1374077.1"/>
    </source>
</evidence>
<evidence type="ECO:0000313" key="3">
    <source>
        <dbReference type="Proteomes" id="UP001562425"/>
    </source>
</evidence>
<feature type="compositionally biased region" description="Basic and acidic residues" evidence="1">
    <location>
        <begin position="266"/>
        <end position="276"/>
    </location>
</feature>
<feature type="compositionally biased region" description="Polar residues" evidence="1">
    <location>
        <begin position="48"/>
        <end position="61"/>
    </location>
</feature>
<sequence>MPGKSLLENVELFGPASELQSFGGSSAPLVAAPQPQQQQSVPLYRRQAGQNYQSSSSGTLPSASNSSQSIASSTPDLLDNHLQQSLFETLEGPGKLHHSNAMLFGGQFGGGGSTTDQSNNLQGFTSIHNIAAGLMQQQHNLNNREFLHQLQQQQQQQQQQHLHDGRGGSSVEELLNRQAANQTYASVLSQGGGKQKDGSGGGGLGGLGDGSGAGSSALGDPFAALRDLGRKSNGYYNYFHRHAPEKRKVPDMQDGRKPSTVPVSKPKKETQAREILEESTTTLGREPEKNPALKEKNEPTNRQRNEDCTAEDEQLEKPRAAASEHRLDPGA</sequence>
<name>A0ABD1CCF7_CULPP</name>
<proteinExistence type="predicted"/>
<feature type="compositionally biased region" description="Basic and acidic residues" evidence="1">
    <location>
        <begin position="246"/>
        <end position="257"/>
    </location>
</feature>
<organism evidence="2 3">
    <name type="scientific">Culex pipiens pipiens</name>
    <name type="common">Northern house mosquito</name>
    <dbReference type="NCBI Taxonomy" id="38569"/>
    <lineage>
        <taxon>Eukaryota</taxon>
        <taxon>Metazoa</taxon>
        <taxon>Ecdysozoa</taxon>
        <taxon>Arthropoda</taxon>
        <taxon>Hexapoda</taxon>
        <taxon>Insecta</taxon>
        <taxon>Pterygota</taxon>
        <taxon>Neoptera</taxon>
        <taxon>Endopterygota</taxon>
        <taxon>Diptera</taxon>
        <taxon>Nematocera</taxon>
        <taxon>Culicoidea</taxon>
        <taxon>Culicidae</taxon>
        <taxon>Culicinae</taxon>
        <taxon>Culicini</taxon>
        <taxon>Culex</taxon>
        <taxon>Culex</taxon>
    </lineage>
</organism>
<feature type="compositionally biased region" description="Basic and acidic residues" evidence="1">
    <location>
        <begin position="285"/>
        <end position="307"/>
    </location>
</feature>
<feature type="compositionally biased region" description="Low complexity" evidence="1">
    <location>
        <begin position="149"/>
        <end position="160"/>
    </location>
</feature>
<comment type="caution">
    <text evidence="2">The sequence shown here is derived from an EMBL/GenBank/DDBJ whole genome shotgun (WGS) entry which is preliminary data.</text>
</comment>
<dbReference type="Proteomes" id="UP001562425">
    <property type="component" value="Unassembled WGS sequence"/>
</dbReference>
<keyword evidence="3" id="KW-1185">Reference proteome</keyword>